<accession>A0ABU1CBQ2</accession>
<dbReference type="PANTHER" id="PTHR36302">
    <property type="entry name" value="BLR7088 PROTEIN"/>
    <property type="match status" value="1"/>
</dbReference>
<evidence type="ECO:0000313" key="1">
    <source>
        <dbReference type="EMBL" id="MDR0182592.1"/>
    </source>
</evidence>
<dbReference type="InterPro" id="IPR007410">
    <property type="entry name" value="LpqE-like"/>
</dbReference>
<reference evidence="1 2" key="1">
    <citation type="submission" date="2023-04" db="EMBL/GenBank/DDBJ databases">
        <title>Lysobacter sp. strain UC isolated from soil sample.</title>
        <authorList>
            <person name="Choksket S."/>
            <person name="Harshvardhan F."/>
            <person name="Rana R."/>
            <person name="Patil P.B."/>
            <person name="Korpole S."/>
        </authorList>
    </citation>
    <scope>NUCLEOTIDE SEQUENCE [LARGE SCALE GENOMIC DNA]</scope>
    <source>
        <strain evidence="1 2">UC</strain>
    </source>
</reference>
<dbReference type="Gene3D" id="2.60.40.1890">
    <property type="entry name" value="PCu(A)C copper chaperone"/>
    <property type="match status" value="1"/>
</dbReference>
<evidence type="ECO:0000313" key="2">
    <source>
        <dbReference type="Proteomes" id="UP001233535"/>
    </source>
</evidence>
<protein>
    <submittedName>
        <fullName evidence="1">Copper chaperone PCu(A)C</fullName>
    </submittedName>
</protein>
<organism evidence="1 2">
    <name type="scientific">Lysobacter arvi</name>
    <dbReference type="NCBI Taxonomy" id="3038776"/>
    <lineage>
        <taxon>Bacteria</taxon>
        <taxon>Pseudomonadati</taxon>
        <taxon>Pseudomonadota</taxon>
        <taxon>Gammaproteobacteria</taxon>
        <taxon>Lysobacterales</taxon>
        <taxon>Lysobacteraceae</taxon>
        <taxon>Lysobacter</taxon>
    </lineage>
</organism>
<sequence>MALLLAASGSVSAGECVPQIRDAWVRMPPMPMPMMAGFAHIENPCKKDVVVVGATSAAFGEVDMHETTVVEGVSRMRPVPELRIAAGKSAVLKPGSLHLMLMQPVANVSANDKIAIDFKLSNGRTIRGDFVVRKAGE</sequence>
<dbReference type="InterPro" id="IPR036182">
    <property type="entry name" value="PCuAC_sf"/>
</dbReference>
<dbReference type="Proteomes" id="UP001233535">
    <property type="component" value="Unassembled WGS sequence"/>
</dbReference>
<keyword evidence="2" id="KW-1185">Reference proteome</keyword>
<name>A0ABU1CBQ2_9GAMM</name>
<dbReference type="RefSeq" id="WP_309261715.1">
    <property type="nucleotide sequence ID" value="NZ_JARUHG010000001.1"/>
</dbReference>
<dbReference type="InterPro" id="IPR058248">
    <property type="entry name" value="Lxx211020-like"/>
</dbReference>
<dbReference type="SUPFAM" id="SSF110087">
    <property type="entry name" value="DR1885-like metal-binding protein"/>
    <property type="match status" value="1"/>
</dbReference>
<proteinExistence type="predicted"/>
<gene>
    <name evidence="1" type="ORF">P8609_06355</name>
</gene>
<dbReference type="EMBL" id="JARUHG010000001">
    <property type="protein sequence ID" value="MDR0182592.1"/>
    <property type="molecule type" value="Genomic_DNA"/>
</dbReference>
<comment type="caution">
    <text evidence="1">The sequence shown here is derived from an EMBL/GenBank/DDBJ whole genome shotgun (WGS) entry which is preliminary data.</text>
</comment>
<dbReference type="Pfam" id="PF04314">
    <property type="entry name" value="PCuAC"/>
    <property type="match status" value="1"/>
</dbReference>
<dbReference type="PANTHER" id="PTHR36302:SF1">
    <property type="entry name" value="COPPER CHAPERONE PCU(A)C"/>
    <property type="match status" value="1"/>
</dbReference>